<protein>
    <submittedName>
        <fullName evidence="2">Uncharacterized protein</fullName>
    </submittedName>
</protein>
<sequence length="111" mass="12434">MQNNAPLDKGRVAVVVEKYPTNQLDQNNQPQMKNRYATVGRATLWPNKQGSNMPNIEVELDTMPVGQAGPVKMYIFWNSEDNQNQAPQQTGGYQQQAAPQQQGGYGQQRGR</sequence>
<evidence type="ECO:0000313" key="2">
    <source>
        <dbReference type="EMBL" id="QCQ65300.1"/>
    </source>
</evidence>
<keyword evidence="3" id="KW-1185">Reference proteome</keyword>
<dbReference type="RefSeq" id="YP_010676983.1">
    <property type="nucleotide sequence ID" value="NC_071016.1"/>
</dbReference>
<dbReference type="GeneID" id="77953349"/>
<feature type="compositionally biased region" description="Low complexity" evidence="1">
    <location>
        <begin position="85"/>
        <end position="102"/>
    </location>
</feature>
<evidence type="ECO:0000256" key="1">
    <source>
        <dbReference type="SAM" id="MobiDB-lite"/>
    </source>
</evidence>
<evidence type="ECO:0000313" key="3">
    <source>
        <dbReference type="Proteomes" id="UP000300340"/>
    </source>
</evidence>
<feature type="region of interest" description="Disordered" evidence="1">
    <location>
        <begin position="78"/>
        <end position="111"/>
    </location>
</feature>
<name>A0A4P8NE58_9CAUD</name>
<proteinExistence type="predicted"/>
<accession>A0A4P8NE58</accession>
<organism evidence="2 3">
    <name type="scientific">Shewanella phage X14</name>
    <dbReference type="NCBI Taxonomy" id="2576871"/>
    <lineage>
        <taxon>Viruses</taxon>
        <taxon>Duplodnaviria</taxon>
        <taxon>Heunggongvirae</taxon>
        <taxon>Uroviricota</taxon>
        <taxon>Caudoviricetes</taxon>
        <taxon>Bocovirus</taxon>
        <taxon>Bocovirus X14</taxon>
    </lineage>
</organism>
<dbReference type="Proteomes" id="UP000300340">
    <property type="component" value="Segment"/>
</dbReference>
<reference evidence="2 3" key="1">
    <citation type="submission" date="2019-04" db="EMBL/GenBank/DDBJ databases">
        <title>Characterization and complete genome sequence analysis of a novel Podoviridae phage X14.</title>
        <authorList>
            <person name="Liu Y."/>
        </authorList>
    </citation>
    <scope>NUCLEOTIDE SEQUENCE [LARGE SCALE GENOMIC DNA]</scope>
</reference>
<dbReference type="EMBL" id="MK796797">
    <property type="protein sequence ID" value="QCQ65300.1"/>
    <property type="molecule type" value="Genomic_DNA"/>
</dbReference>
<dbReference type="KEGG" id="vg:77953349"/>